<keyword evidence="1" id="KW-0812">Transmembrane</keyword>
<dbReference type="Proteomes" id="UP001157439">
    <property type="component" value="Unassembled WGS sequence"/>
</dbReference>
<accession>A0AA37U0Z5</accession>
<keyword evidence="1" id="KW-1133">Transmembrane helix</keyword>
<proteinExistence type="predicted"/>
<dbReference type="AlphaFoldDB" id="A0AA37U0Z5"/>
<dbReference type="Gene3D" id="3.90.550.10">
    <property type="entry name" value="Spore Coat Polysaccharide Biosynthesis Protein SpsA, Chain A"/>
    <property type="match status" value="1"/>
</dbReference>
<sequence>MSLAALKVPNSFRLECVVVDNCKQQSGRVFVERAGEQLTIPVRYYVEPRKNICLARNLCVAHAKGQWITFIDDDELVAEDWLTQLMDAAIEFKASVVMGSVIASYPENTPKWIVDGDYFNRTLSPRGTEINVGATNNVLIYKDHLPQRQGPFDSDYGITGGGDTELFNTMHNQGRRIVTCPQAKVFETVEKKRLNADYLLKRSIRIGEVYARVFFKDKWRVNSLIGFIRAIFLTIVASALHAFARVTHAKGSFRYQLMQRANYGKVRYFLNVERIEIYGKHKEGQN</sequence>
<dbReference type="PANTHER" id="PTHR43685:SF11">
    <property type="entry name" value="GLYCOSYLTRANSFERASE TAGX-RELATED"/>
    <property type="match status" value="1"/>
</dbReference>
<gene>
    <name evidence="3" type="primary">exoM</name>
    <name evidence="3" type="ORF">GCM10007894_25730</name>
</gene>
<feature type="transmembrane region" description="Helical" evidence="1">
    <location>
        <begin position="224"/>
        <end position="244"/>
    </location>
</feature>
<keyword evidence="1" id="KW-0472">Membrane</keyword>
<comment type="caution">
    <text evidence="3">The sequence shown here is derived from an EMBL/GenBank/DDBJ whole genome shotgun (WGS) entry which is preliminary data.</text>
</comment>
<feature type="domain" description="Glycosyltransferase 2-like" evidence="2">
    <location>
        <begin position="12"/>
        <end position="117"/>
    </location>
</feature>
<protein>
    <submittedName>
        <fullName evidence="3">Succinoglycan biosynthesis protein ExoM</fullName>
    </submittedName>
</protein>
<evidence type="ECO:0000313" key="3">
    <source>
        <dbReference type="EMBL" id="GLS84596.1"/>
    </source>
</evidence>
<organism evidence="3 4">
    <name type="scientific">Paraferrimonas haliotis</name>
    <dbReference type="NCBI Taxonomy" id="2013866"/>
    <lineage>
        <taxon>Bacteria</taxon>
        <taxon>Pseudomonadati</taxon>
        <taxon>Pseudomonadota</taxon>
        <taxon>Gammaproteobacteria</taxon>
        <taxon>Alteromonadales</taxon>
        <taxon>Ferrimonadaceae</taxon>
        <taxon>Paraferrimonas</taxon>
    </lineage>
</organism>
<dbReference type="InterPro" id="IPR001173">
    <property type="entry name" value="Glyco_trans_2-like"/>
</dbReference>
<dbReference type="InterPro" id="IPR050834">
    <property type="entry name" value="Glycosyltransf_2"/>
</dbReference>
<evidence type="ECO:0000256" key="1">
    <source>
        <dbReference type="SAM" id="Phobius"/>
    </source>
</evidence>
<dbReference type="EMBL" id="BSPO01000003">
    <property type="protein sequence ID" value="GLS84596.1"/>
    <property type="molecule type" value="Genomic_DNA"/>
</dbReference>
<dbReference type="SUPFAM" id="SSF53448">
    <property type="entry name" value="Nucleotide-diphospho-sugar transferases"/>
    <property type="match status" value="1"/>
</dbReference>
<keyword evidence="4" id="KW-1185">Reference proteome</keyword>
<dbReference type="Pfam" id="PF00535">
    <property type="entry name" value="Glycos_transf_2"/>
    <property type="match status" value="1"/>
</dbReference>
<dbReference type="InterPro" id="IPR029044">
    <property type="entry name" value="Nucleotide-diphossugar_trans"/>
</dbReference>
<evidence type="ECO:0000313" key="4">
    <source>
        <dbReference type="Proteomes" id="UP001157439"/>
    </source>
</evidence>
<name>A0AA37U0Z5_9GAMM</name>
<reference evidence="3 4" key="1">
    <citation type="journal article" date="2014" name="Int. J. Syst. Evol. Microbiol.">
        <title>Complete genome sequence of Corynebacterium casei LMG S-19264T (=DSM 44701T), isolated from a smear-ripened cheese.</title>
        <authorList>
            <consortium name="US DOE Joint Genome Institute (JGI-PGF)"/>
            <person name="Walter F."/>
            <person name="Albersmeier A."/>
            <person name="Kalinowski J."/>
            <person name="Ruckert C."/>
        </authorList>
    </citation>
    <scope>NUCLEOTIDE SEQUENCE [LARGE SCALE GENOMIC DNA]</scope>
    <source>
        <strain evidence="3 4">NBRC 112785</strain>
    </source>
</reference>
<dbReference type="PANTHER" id="PTHR43685">
    <property type="entry name" value="GLYCOSYLTRANSFERASE"/>
    <property type="match status" value="1"/>
</dbReference>
<dbReference type="CDD" id="cd00761">
    <property type="entry name" value="Glyco_tranf_GTA_type"/>
    <property type="match status" value="1"/>
</dbReference>
<evidence type="ECO:0000259" key="2">
    <source>
        <dbReference type="Pfam" id="PF00535"/>
    </source>
</evidence>